<sequence>MALLILSAATAACSKKETLKDTIACPSAQDAAGAWIDYQSTIYGTYQALADNYVNDKKCKVLQPASVHAGEEQLVSLPDGEVKVLRLTELPADLGFQKNEAYVAKGWLQ</sequence>
<keyword evidence="2" id="KW-1185">Reference proteome</keyword>
<accession>A0A848IAW1</accession>
<dbReference type="RefSeq" id="WP_169485571.1">
    <property type="nucleotide sequence ID" value="NZ_JABBGJ010000010.1"/>
</dbReference>
<name>A0A848IAW1_9BURK</name>
<reference evidence="1 2" key="1">
    <citation type="submission" date="2020-04" db="EMBL/GenBank/DDBJ databases">
        <title>Paraburkholderia sp. RP-4-7 isolated from soil.</title>
        <authorList>
            <person name="Dahal R.H."/>
        </authorList>
    </citation>
    <scope>NUCLEOTIDE SEQUENCE [LARGE SCALE GENOMIC DNA]</scope>
    <source>
        <strain evidence="1 2">RP-4-7</strain>
    </source>
</reference>
<gene>
    <name evidence="1" type="ORF">HHL24_11305</name>
</gene>
<dbReference type="AlphaFoldDB" id="A0A848IAW1"/>
<protein>
    <submittedName>
        <fullName evidence="1">Uncharacterized protein</fullName>
    </submittedName>
</protein>
<dbReference type="Proteomes" id="UP000544134">
    <property type="component" value="Unassembled WGS sequence"/>
</dbReference>
<organism evidence="1 2">
    <name type="scientific">Paraburkholderia polaris</name>
    <dbReference type="NCBI Taxonomy" id="2728848"/>
    <lineage>
        <taxon>Bacteria</taxon>
        <taxon>Pseudomonadati</taxon>
        <taxon>Pseudomonadota</taxon>
        <taxon>Betaproteobacteria</taxon>
        <taxon>Burkholderiales</taxon>
        <taxon>Burkholderiaceae</taxon>
        <taxon>Paraburkholderia</taxon>
    </lineage>
</organism>
<dbReference type="EMBL" id="JABBGJ010000010">
    <property type="protein sequence ID" value="NML98539.1"/>
    <property type="molecule type" value="Genomic_DNA"/>
</dbReference>
<proteinExistence type="predicted"/>
<evidence type="ECO:0000313" key="1">
    <source>
        <dbReference type="EMBL" id="NML98539.1"/>
    </source>
</evidence>
<evidence type="ECO:0000313" key="2">
    <source>
        <dbReference type="Proteomes" id="UP000544134"/>
    </source>
</evidence>
<comment type="caution">
    <text evidence="1">The sequence shown here is derived from an EMBL/GenBank/DDBJ whole genome shotgun (WGS) entry which is preliminary data.</text>
</comment>